<gene>
    <name evidence="2" type="ORF">E1963_18370</name>
</gene>
<evidence type="ECO:0000259" key="1">
    <source>
        <dbReference type="Pfam" id="PF20369"/>
    </source>
</evidence>
<organism evidence="2 3">
    <name type="scientific">Extibacter muris</name>
    <dbReference type="NCBI Taxonomy" id="1796622"/>
    <lineage>
        <taxon>Bacteria</taxon>
        <taxon>Bacillati</taxon>
        <taxon>Bacillota</taxon>
        <taxon>Clostridia</taxon>
        <taxon>Lachnospirales</taxon>
        <taxon>Lachnospiraceae</taxon>
        <taxon>Extibacter</taxon>
    </lineage>
</organism>
<protein>
    <recommendedName>
        <fullName evidence="1">DUF6664 domain-containing protein</fullName>
    </recommendedName>
</protein>
<name>A0A4R4F911_9FIRM</name>
<dbReference type="InterPro" id="IPR046605">
    <property type="entry name" value="DUF6664"/>
</dbReference>
<evidence type="ECO:0000313" key="2">
    <source>
        <dbReference type="EMBL" id="TDA20202.1"/>
    </source>
</evidence>
<dbReference type="AlphaFoldDB" id="A0A4R4F911"/>
<accession>A0A4R4F911</accession>
<dbReference type="Proteomes" id="UP000295710">
    <property type="component" value="Unassembled WGS sequence"/>
</dbReference>
<proteinExistence type="predicted"/>
<comment type="caution">
    <text evidence="2">The sequence shown here is derived from an EMBL/GenBank/DDBJ whole genome shotgun (WGS) entry which is preliminary data.</text>
</comment>
<dbReference type="RefSeq" id="WP_132281274.1">
    <property type="nucleotide sequence ID" value="NZ_JAOBST010000055.1"/>
</dbReference>
<dbReference type="EMBL" id="SMMX01000028">
    <property type="protein sequence ID" value="TDA20202.1"/>
    <property type="molecule type" value="Genomic_DNA"/>
</dbReference>
<evidence type="ECO:0000313" key="3">
    <source>
        <dbReference type="Proteomes" id="UP000295710"/>
    </source>
</evidence>
<dbReference type="Pfam" id="PF20369">
    <property type="entry name" value="DUF6664"/>
    <property type="match status" value="1"/>
</dbReference>
<sequence>MRIDDIDIYKLPRWMEGIFEEVEQICYETLEEESEFYKGVLEETHELLDKYDFLSTIADHDEIREPMNLSISEVQALSRFWVLETDRMSMEMVQMYLLGCRHMWELMELLGIKIN</sequence>
<feature type="domain" description="DUF6664" evidence="1">
    <location>
        <begin position="18"/>
        <end position="102"/>
    </location>
</feature>
<reference evidence="2 3" key="1">
    <citation type="journal article" date="2016" name="Nat. Microbiol.">
        <title>The Mouse Intestinal Bacterial Collection (miBC) provides host-specific insight into cultured diversity and functional potential of the gut microbiota.</title>
        <authorList>
            <person name="Lagkouvardos I."/>
            <person name="Pukall R."/>
            <person name="Abt B."/>
            <person name="Foesel B.U."/>
            <person name="Meier-Kolthoff J.P."/>
            <person name="Kumar N."/>
            <person name="Bresciani A."/>
            <person name="Martinez I."/>
            <person name="Just S."/>
            <person name="Ziegler C."/>
            <person name="Brugiroux S."/>
            <person name="Garzetti D."/>
            <person name="Wenning M."/>
            <person name="Bui T.P."/>
            <person name="Wang J."/>
            <person name="Hugenholtz F."/>
            <person name="Plugge C.M."/>
            <person name="Peterson D.A."/>
            <person name="Hornef M.W."/>
            <person name="Baines J.F."/>
            <person name="Smidt H."/>
            <person name="Walter J."/>
            <person name="Kristiansen K."/>
            <person name="Nielsen H.B."/>
            <person name="Haller D."/>
            <person name="Overmann J."/>
            <person name="Stecher B."/>
            <person name="Clavel T."/>
        </authorList>
    </citation>
    <scope>NUCLEOTIDE SEQUENCE [LARGE SCALE GENOMIC DNA]</scope>
    <source>
        <strain evidence="2 3">DSM 28560</strain>
    </source>
</reference>
<keyword evidence="3" id="KW-1185">Reference proteome</keyword>